<dbReference type="InterPro" id="IPR001633">
    <property type="entry name" value="EAL_dom"/>
</dbReference>
<dbReference type="InterPro" id="IPR043128">
    <property type="entry name" value="Rev_trsase/Diguanyl_cyclase"/>
</dbReference>
<evidence type="ECO:0000256" key="2">
    <source>
        <dbReference type="SAM" id="Phobius"/>
    </source>
</evidence>
<dbReference type="CDD" id="cd01949">
    <property type="entry name" value="GGDEF"/>
    <property type="match status" value="1"/>
</dbReference>
<dbReference type="SUPFAM" id="SSF141868">
    <property type="entry name" value="EAL domain-like"/>
    <property type="match status" value="1"/>
</dbReference>
<dbReference type="PROSITE" id="PS50883">
    <property type="entry name" value="EAL"/>
    <property type="match status" value="1"/>
</dbReference>
<feature type="domain" description="EAL" evidence="3">
    <location>
        <begin position="400"/>
        <end position="659"/>
    </location>
</feature>
<dbReference type="NCBIfam" id="TIGR00254">
    <property type="entry name" value="GGDEF"/>
    <property type="match status" value="1"/>
</dbReference>
<sequence length="687" mass="72742">MVRPLGGALRTRVTGFVRRGAATTAALAAVLLALAAYVLQGTLHTTRATEEQQRALVVAALFTEARIAIAMQEVNLRHYQVEPSVAVKQRFQRVAEEADQTLAEVIRAGGEQARADARRLRDQQTGYRDLAERLMVLVADSDPSHAQLDRLEVTPAFYSLQDDVDHVARAYHDAAQQQVTALRETQGRLLVGTAVGFAAGLALVGMIMRLVLGYQRRLVEQADESRHLALHDPLTGLPNRTLFGRSLDAALSDAAGTGEHQVALMVADLDGFKAVNDTLGHHAGDQVLLEAGRRLSAAAGDAGVVARLGGDEFAVLLPRVTCIGEATALAESMVAALRCNFALEEGPAAISGSLGIALSAAEGLGEELFRHADAAMYRAKAGGGGVAVYDAGSDTGSQDRMQLLAELRGLLDDGDPQGRLRLHYQPQVRLSDGAVTSVEALVRWDHPERGLLLPAAFLSIAETSGLEVRLTCHLLALAVRQAAAWRLAGSPYCVAVNVSPGCLVDAGFVPAVLATVAGAGLPPELLRLELTETSIMADPASTVRALCEIRDQGISVSVDDFGTGFSSLAQLRHVPADELKIDRMFIKELGQDDGTPDAVMVRSAIDLGHNLGLSVVAEGVEDVGALIRLRDMTCDFAQGYALSRPVPADKLPEACERAERTARAATAPGHRAGGPPATGRHRAAVRS</sequence>
<dbReference type="PROSITE" id="PS50887">
    <property type="entry name" value="GGDEF"/>
    <property type="match status" value="1"/>
</dbReference>
<evidence type="ECO:0000313" key="5">
    <source>
        <dbReference type="EMBL" id="ROP27382.1"/>
    </source>
</evidence>
<keyword evidence="2" id="KW-0812">Transmembrane</keyword>
<dbReference type="SMART" id="SM00267">
    <property type="entry name" value="GGDEF"/>
    <property type="match status" value="1"/>
</dbReference>
<dbReference type="InterPro" id="IPR000160">
    <property type="entry name" value="GGDEF_dom"/>
</dbReference>
<feature type="domain" description="GGDEF" evidence="4">
    <location>
        <begin position="260"/>
        <end position="391"/>
    </location>
</feature>
<reference evidence="5 6" key="1">
    <citation type="submission" date="2018-11" db="EMBL/GenBank/DDBJ databases">
        <title>Sequencing the genomes of 1000 actinobacteria strains.</title>
        <authorList>
            <person name="Klenk H.-P."/>
        </authorList>
    </citation>
    <scope>NUCLEOTIDE SEQUENCE [LARGE SCALE GENOMIC DNA]</scope>
    <source>
        <strain evidence="5 6">DSM 43634</strain>
    </source>
</reference>
<dbReference type="PANTHER" id="PTHR44757">
    <property type="entry name" value="DIGUANYLATE CYCLASE DGCP"/>
    <property type="match status" value="1"/>
</dbReference>
<name>A0A3N1GAW1_9ACTN</name>
<organism evidence="5 6">
    <name type="scientific">Couchioplanes caeruleus</name>
    <dbReference type="NCBI Taxonomy" id="56438"/>
    <lineage>
        <taxon>Bacteria</taxon>
        <taxon>Bacillati</taxon>
        <taxon>Actinomycetota</taxon>
        <taxon>Actinomycetes</taxon>
        <taxon>Micromonosporales</taxon>
        <taxon>Micromonosporaceae</taxon>
        <taxon>Couchioplanes</taxon>
    </lineage>
</organism>
<gene>
    <name evidence="5" type="ORF">EDD30_0051</name>
</gene>
<dbReference type="CDD" id="cd01948">
    <property type="entry name" value="EAL"/>
    <property type="match status" value="1"/>
</dbReference>
<dbReference type="InterPro" id="IPR029787">
    <property type="entry name" value="Nucleotide_cyclase"/>
</dbReference>
<dbReference type="AlphaFoldDB" id="A0A3N1GAW1"/>
<feature type="transmembrane region" description="Helical" evidence="2">
    <location>
        <begin position="189"/>
        <end position="212"/>
    </location>
</feature>
<comment type="caution">
    <text evidence="5">The sequence shown here is derived from an EMBL/GenBank/DDBJ whole genome shotgun (WGS) entry which is preliminary data.</text>
</comment>
<dbReference type="InterPro" id="IPR035919">
    <property type="entry name" value="EAL_sf"/>
</dbReference>
<dbReference type="Pfam" id="PF00990">
    <property type="entry name" value="GGDEF"/>
    <property type="match status" value="1"/>
</dbReference>
<keyword evidence="2" id="KW-0472">Membrane</keyword>
<proteinExistence type="predicted"/>
<feature type="transmembrane region" description="Helical" evidence="2">
    <location>
        <begin position="20"/>
        <end position="39"/>
    </location>
</feature>
<evidence type="ECO:0000256" key="1">
    <source>
        <dbReference type="SAM" id="MobiDB-lite"/>
    </source>
</evidence>
<dbReference type="RefSeq" id="WP_143162832.1">
    <property type="nucleotide sequence ID" value="NZ_RJKL01000001.1"/>
</dbReference>
<dbReference type="Proteomes" id="UP000271683">
    <property type="component" value="Unassembled WGS sequence"/>
</dbReference>
<protein>
    <submittedName>
        <fullName evidence="5">Diguanylate cyclase (GGDEF)-like protein</fullName>
    </submittedName>
</protein>
<dbReference type="SMART" id="SM00052">
    <property type="entry name" value="EAL"/>
    <property type="match status" value="1"/>
</dbReference>
<accession>A0A3N1GAW1</accession>
<dbReference type="Pfam" id="PF00563">
    <property type="entry name" value="EAL"/>
    <property type="match status" value="1"/>
</dbReference>
<dbReference type="Gene3D" id="3.20.20.450">
    <property type="entry name" value="EAL domain"/>
    <property type="match status" value="1"/>
</dbReference>
<dbReference type="OrthoDB" id="23692at2"/>
<evidence type="ECO:0000313" key="6">
    <source>
        <dbReference type="Proteomes" id="UP000271683"/>
    </source>
</evidence>
<feature type="region of interest" description="Disordered" evidence="1">
    <location>
        <begin position="654"/>
        <end position="687"/>
    </location>
</feature>
<dbReference type="EMBL" id="RJKL01000001">
    <property type="protein sequence ID" value="ROP27382.1"/>
    <property type="molecule type" value="Genomic_DNA"/>
</dbReference>
<evidence type="ECO:0000259" key="4">
    <source>
        <dbReference type="PROSITE" id="PS50887"/>
    </source>
</evidence>
<evidence type="ECO:0000259" key="3">
    <source>
        <dbReference type="PROSITE" id="PS50883"/>
    </source>
</evidence>
<keyword evidence="2" id="KW-1133">Transmembrane helix</keyword>
<dbReference type="PANTHER" id="PTHR44757:SF2">
    <property type="entry name" value="BIOFILM ARCHITECTURE MAINTENANCE PROTEIN MBAA"/>
    <property type="match status" value="1"/>
</dbReference>
<dbReference type="InterPro" id="IPR052155">
    <property type="entry name" value="Biofilm_reg_signaling"/>
</dbReference>
<dbReference type="Gene3D" id="3.30.70.270">
    <property type="match status" value="1"/>
</dbReference>
<dbReference type="SUPFAM" id="SSF55073">
    <property type="entry name" value="Nucleotide cyclase"/>
    <property type="match status" value="1"/>
</dbReference>